<dbReference type="PANTHER" id="PTHR19328:SF13">
    <property type="entry name" value="HIPL1 PROTEIN"/>
    <property type="match status" value="1"/>
</dbReference>
<dbReference type="RefSeq" id="WP_268114346.1">
    <property type="nucleotide sequence ID" value="NZ_CP113524.1"/>
</dbReference>
<protein>
    <submittedName>
        <fullName evidence="2">PQQ-dependent sugar dehydrogenase</fullName>
    </submittedName>
</protein>
<evidence type="ECO:0000313" key="3">
    <source>
        <dbReference type="Proteomes" id="UP001163115"/>
    </source>
</evidence>
<dbReference type="PANTHER" id="PTHR19328">
    <property type="entry name" value="HEDGEHOG-INTERACTING PROTEIN"/>
    <property type="match status" value="1"/>
</dbReference>
<organism evidence="2 3">
    <name type="scientific">Lacrimispora xylanolytica</name>
    <dbReference type="NCBI Taxonomy" id="29375"/>
    <lineage>
        <taxon>Bacteria</taxon>
        <taxon>Bacillati</taxon>
        <taxon>Bacillota</taxon>
        <taxon>Clostridia</taxon>
        <taxon>Lachnospirales</taxon>
        <taxon>Lachnospiraceae</taxon>
        <taxon>Lacrimispora</taxon>
    </lineage>
</organism>
<dbReference type="SUPFAM" id="SSF50952">
    <property type="entry name" value="Soluble quinoprotein glucose dehydrogenase"/>
    <property type="match status" value="1"/>
</dbReference>
<evidence type="ECO:0000313" key="2">
    <source>
        <dbReference type="EMBL" id="WAJ22596.1"/>
    </source>
</evidence>
<keyword evidence="3" id="KW-1185">Reference proteome</keyword>
<proteinExistence type="predicted"/>
<reference evidence="2" key="1">
    <citation type="submission" date="2022-11" db="EMBL/GenBank/DDBJ databases">
        <title>Lacrimispora xylanolytica sy1, complete genome.</title>
        <authorList>
            <person name="Choi S."/>
        </authorList>
    </citation>
    <scope>NUCLEOTIDE SEQUENCE</scope>
    <source>
        <strain evidence="2">Sy1</strain>
    </source>
</reference>
<name>A0ABY7AAP3_9FIRM</name>
<gene>
    <name evidence="2" type="ORF">OW255_13565</name>
</gene>
<dbReference type="InterPro" id="IPR012938">
    <property type="entry name" value="Glc/Sorbosone_DH"/>
</dbReference>
<evidence type="ECO:0000259" key="1">
    <source>
        <dbReference type="Pfam" id="PF07995"/>
    </source>
</evidence>
<accession>A0ABY7AAP3</accession>
<dbReference type="Gene3D" id="2.120.10.30">
    <property type="entry name" value="TolB, C-terminal domain"/>
    <property type="match status" value="1"/>
</dbReference>
<dbReference type="EMBL" id="CP113524">
    <property type="protein sequence ID" value="WAJ22596.1"/>
    <property type="molecule type" value="Genomic_DNA"/>
</dbReference>
<dbReference type="InterPro" id="IPR011042">
    <property type="entry name" value="6-blade_b-propeller_TolB-like"/>
</dbReference>
<dbReference type="InterPro" id="IPR011041">
    <property type="entry name" value="Quinoprot_gluc/sorb_DH_b-prop"/>
</dbReference>
<dbReference type="Proteomes" id="UP001163115">
    <property type="component" value="Chromosome"/>
</dbReference>
<dbReference type="Pfam" id="PF07995">
    <property type="entry name" value="GSDH"/>
    <property type="match status" value="1"/>
</dbReference>
<sequence length="346" mass="37634">MEITENQNDISQIQAIAENLRIPWAVEVSEDGRLFFTERTGNLRVIENGILNPVTLYTYGPPFVNRGEGGLMGLALDKNFLTNGYMYLMYTYEDQGAIYSRVVRIRLGGNTVSEEKILLDRIPAGLIHNGGRLKVGPDGYLYITTGDGGDRNLSQDRNSLAGKILRIGTDGSIPSDNPFPDSPVYALGLRNPQGLAWNDQGILFASEHGDRTHDEINIIVPGGNYGWPLVTGVGEMPGNDFISPVLESGEDTWAPAGITFVTSGPRSGQLLVATLRGNALVAITFDESGTQAVHVERILSGEFGRLRDVYQAMDGSIYVTTSNTDGREVPNPGDDKILELHSFISS</sequence>
<feature type="domain" description="Glucose/Sorbosone dehydrogenase" evidence="1">
    <location>
        <begin position="20"/>
        <end position="327"/>
    </location>
</feature>